<organism evidence="2 3">
    <name type="scientific">Prevotella histicola F0411</name>
    <dbReference type="NCBI Taxonomy" id="857291"/>
    <lineage>
        <taxon>Bacteria</taxon>
        <taxon>Pseudomonadati</taxon>
        <taxon>Bacteroidota</taxon>
        <taxon>Bacteroidia</taxon>
        <taxon>Bacteroidales</taxon>
        <taxon>Prevotellaceae</taxon>
        <taxon>Prevotella</taxon>
    </lineage>
</organism>
<dbReference type="Proteomes" id="UP000004597">
    <property type="component" value="Unassembled WGS sequence"/>
</dbReference>
<accession>G6AG58</accession>
<sequence length="36" mass="3597">MGNEKKVTSKKAASAASKVLRDGRTSTTSKTAAGSA</sequence>
<comment type="caution">
    <text evidence="2">The sequence shown here is derived from an EMBL/GenBank/DDBJ whole genome shotgun (WGS) entry which is preliminary data.</text>
</comment>
<evidence type="ECO:0000256" key="1">
    <source>
        <dbReference type="SAM" id="MobiDB-lite"/>
    </source>
</evidence>
<feature type="compositionally biased region" description="Low complexity" evidence="1">
    <location>
        <begin position="25"/>
        <end position="36"/>
    </location>
</feature>
<protein>
    <submittedName>
        <fullName evidence="2">Uncharacterized protein</fullName>
    </submittedName>
</protein>
<feature type="region of interest" description="Disordered" evidence="1">
    <location>
        <begin position="1"/>
        <end position="36"/>
    </location>
</feature>
<name>G6AG58_9BACT</name>
<dbReference type="EMBL" id="AFXP01000009">
    <property type="protein sequence ID" value="EHG16249.1"/>
    <property type="molecule type" value="Genomic_DNA"/>
</dbReference>
<gene>
    <name evidence="2" type="ORF">HMPREF9138_01085</name>
</gene>
<evidence type="ECO:0000313" key="3">
    <source>
        <dbReference type="Proteomes" id="UP000004597"/>
    </source>
</evidence>
<reference evidence="2 3" key="1">
    <citation type="submission" date="2011-10" db="EMBL/GenBank/DDBJ databases">
        <title>The Genome Sequence of Prevotella histicola F0411.</title>
        <authorList>
            <consortium name="The Broad Institute Genome Sequencing Platform"/>
            <person name="Earl A."/>
            <person name="Ward D."/>
            <person name="Feldgarden M."/>
            <person name="Gevers D."/>
            <person name="Izard J."/>
            <person name="Ganesan A."/>
            <person name="Blanton J.M."/>
            <person name="Baranova O.V."/>
            <person name="Tanner A.C."/>
            <person name="Mathney J.M.J."/>
            <person name="Dewhirst F.E."/>
            <person name="Young S.K."/>
            <person name="Zeng Q."/>
            <person name="Gargeya S."/>
            <person name="Fitzgerald M."/>
            <person name="Haas B."/>
            <person name="Abouelleil A."/>
            <person name="Alvarado L."/>
            <person name="Arachchi H.M."/>
            <person name="Berlin A."/>
            <person name="Brown A."/>
            <person name="Chapman S.B."/>
            <person name="Chen Z."/>
            <person name="Dunbar C."/>
            <person name="Freedman E."/>
            <person name="Gearin G."/>
            <person name="Gellesch M."/>
            <person name="Goldberg J."/>
            <person name="Griggs A."/>
            <person name="Gujja S."/>
            <person name="Heiman D."/>
            <person name="Howarth C."/>
            <person name="Larson L."/>
            <person name="Lui A."/>
            <person name="MacDonald P.J.P."/>
            <person name="Montmayeur A."/>
            <person name="Murphy C."/>
            <person name="Neiman D."/>
            <person name="Pearson M."/>
            <person name="Priest M."/>
            <person name="Roberts A."/>
            <person name="Saif S."/>
            <person name="Shea T."/>
            <person name="Shenoy N."/>
            <person name="Sisk P."/>
            <person name="Stolte C."/>
            <person name="Sykes S."/>
            <person name="Wortman J."/>
            <person name="Nusbaum C."/>
            <person name="Birren B."/>
        </authorList>
    </citation>
    <scope>NUCLEOTIDE SEQUENCE [LARGE SCALE GENOMIC DNA]</scope>
    <source>
        <strain evidence="2 3">F0411</strain>
    </source>
</reference>
<evidence type="ECO:0000313" key="2">
    <source>
        <dbReference type="EMBL" id="EHG16249.1"/>
    </source>
</evidence>
<proteinExistence type="predicted"/>
<dbReference type="AlphaFoldDB" id="G6AG58"/>
<dbReference type="HOGENOM" id="CLU_214909_1_2_10"/>
<keyword evidence="3" id="KW-1185">Reference proteome</keyword>